<evidence type="ECO:0000313" key="1">
    <source>
        <dbReference type="EMBL" id="KAK9704439.1"/>
    </source>
</evidence>
<organism evidence="1 2">
    <name type="scientific">Popillia japonica</name>
    <name type="common">Japanese beetle</name>
    <dbReference type="NCBI Taxonomy" id="7064"/>
    <lineage>
        <taxon>Eukaryota</taxon>
        <taxon>Metazoa</taxon>
        <taxon>Ecdysozoa</taxon>
        <taxon>Arthropoda</taxon>
        <taxon>Hexapoda</taxon>
        <taxon>Insecta</taxon>
        <taxon>Pterygota</taxon>
        <taxon>Neoptera</taxon>
        <taxon>Endopterygota</taxon>
        <taxon>Coleoptera</taxon>
        <taxon>Polyphaga</taxon>
        <taxon>Scarabaeiformia</taxon>
        <taxon>Scarabaeidae</taxon>
        <taxon>Rutelinae</taxon>
        <taxon>Popillia</taxon>
    </lineage>
</organism>
<reference evidence="1 2" key="1">
    <citation type="journal article" date="2024" name="BMC Genomics">
        <title>De novo assembly and annotation of Popillia japonica's genome with initial clues to its potential as an invasive pest.</title>
        <authorList>
            <person name="Cucini C."/>
            <person name="Boschi S."/>
            <person name="Funari R."/>
            <person name="Cardaioli E."/>
            <person name="Iannotti N."/>
            <person name="Marturano G."/>
            <person name="Paoli F."/>
            <person name="Bruttini M."/>
            <person name="Carapelli A."/>
            <person name="Frati F."/>
            <person name="Nardi F."/>
        </authorList>
    </citation>
    <scope>NUCLEOTIDE SEQUENCE [LARGE SCALE GENOMIC DNA]</scope>
    <source>
        <strain evidence="1">DMR45628</strain>
    </source>
</reference>
<name>A0AAW1JKS6_POPJA</name>
<protein>
    <submittedName>
        <fullName evidence="1">Uncharacterized protein</fullName>
    </submittedName>
</protein>
<dbReference type="EMBL" id="JASPKY010000350">
    <property type="protein sequence ID" value="KAK9704439.1"/>
    <property type="molecule type" value="Genomic_DNA"/>
</dbReference>
<dbReference type="AlphaFoldDB" id="A0AAW1JKS6"/>
<evidence type="ECO:0000313" key="2">
    <source>
        <dbReference type="Proteomes" id="UP001458880"/>
    </source>
</evidence>
<dbReference type="Proteomes" id="UP001458880">
    <property type="component" value="Unassembled WGS sequence"/>
</dbReference>
<proteinExistence type="predicted"/>
<accession>A0AAW1JKS6</accession>
<sequence length="138" mass="15446">MFRPHSIICELKTGVYEPLAKDQFSEYEKIHALNYLHTKPPKPLRTFRSPGLLRYYSSLYGDEVKMIGLPRLLSAVFCFLVACGIFFGDTLKLELGCGDDDDDGVAANDYVDIVWLGMVTFGISESDLVGLPIVTEVF</sequence>
<gene>
    <name evidence="1" type="ORF">QE152_g28327</name>
</gene>
<keyword evidence="2" id="KW-1185">Reference proteome</keyword>
<comment type="caution">
    <text evidence="1">The sequence shown here is derived from an EMBL/GenBank/DDBJ whole genome shotgun (WGS) entry which is preliminary data.</text>
</comment>